<protein>
    <submittedName>
        <fullName evidence="2">Zinc finger and BTB domain-containing protein 5</fullName>
    </submittedName>
</protein>
<accession>A0ABC9Y8B6</accession>
<gene>
    <name evidence="2" type="ORF">GRJ2_003096100</name>
</gene>
<organism evidence="2 3">
    <name type="scientific">Grus japonensis</name>
    <name type="common">Japanese crane</name>
    <name type="synonym">Red-crowned crane</name>
    <dbReference type="NCBI Taxonomy" id="30415"/>
    <lineage>
        <taxon>Eukaryota</taxon>
        <taxon>Metazoa</taxon>
        <taxon>Chordata</taxon>
        <taxon>Craniata</taxon>
        <taxon>Vertebrata</taxon>
        <taxon>Euteleostomi</taxon>
        <taxon>Archelosauria</taxon>
        <taxon>Archosauria</taxon>
        <taxon>Dinosauria</taxon>
        <taxon>Saurischia</taxon>
        <taxon>Theropoda</taxon>
        <taxon>Coelurosauria</taxon>
        <taxon>Aves</taxon>
        <taxon>Neognathae</taxon>
        <taxon>Neoaves</taxon>
        <taxon>Gruiformes</taxon>
        <taxon>Gruidae</taxon>
        <taxon>Grus</taxon>
    </lineage>
</organism>
<evidence type="ECO:0000313" key="3">
    <source>
        <dbReference type="Proteomes" id="UP001623348"/>
    </source>
</evidence>
<evidence type="ECO:0000256" key="1">
    <source>
        <dbReference type="SAM" id="MobiDB-lite"/>
    </source>
</evidence>
<comment type="caution">
    <text evidence="2">The sequence shown here is derived from an EMBL/GenBank/DDBJ whole genome shotgun (WGS) entry which is preliminary data.</text>
</comment>
<dbReference type="Proteomes" id="UP001623348">
    <property type="component" value="Unassembled WGS sequence"/>
</dbReference>
<sequence length="131" mass="14522">MVKTMVKQVVPLQPMEDHGGAAIHPTAHRRPQTTAGGHAPKGAAACAVPTLEQVFGRTCILWREEPIESPFGSIRSRFAGRTCDLMGDPCWSSPFLKLSTSWKRPTLEQFVKNCSPWEGLTLEKFMKDCLP</sequence>
<reference evidence="2 3" key="1">
    <citation type="submission" date="2024-06" db="EMBL/GenBank/DDBJ databases">
        <title>The draft genome of Grus japonensis, version 3.</title>
        <authorList>
            <person name="Nabeshima K."/>
            <person name="Suzuki S."/>
            <person name="Onuma M."/>
        </authorList>
    </citation>
    <scope>NUCLEOTIDE SEQUENCE [LARGE SCALE GENOMIC DNA]</scope>
    <source>
        <strain evidence="2 3">451A</strain>
    </source>
</reference>
<feature type="region of interest" description="Disordered" evidence="1">
    <location>
        <begin position="16"/>
        <end position="42"/>
    </location>
</feature>
<proteinExistence type="predicted"/>
<dbReference type="EMBL" id="BAAFJT010000047">
    <property type="protein sequence ID" value="GAB0206305.1"/>
    <property type="molecule type" value="Genomic_DNA"/>
</dbReference>
<name>A0ABC9Y8B6_GRUJA</name>
<keyword evidence="3" id="KW-1185">Reference proteome</keyword>
<dbReference type="AlphaFoldDB" id="A0ABC9Y8B6"/>
<evidence type="ECO:0000313" key="2">
    <source>
        <dbReference type="EMBL" id="GAB0206305.1"/>
    </source>
</evidence>